<gene>
    <name evidence="1" type="ORF">llap_9505</name>
</gene>
<accession>A0A2I0U2E4</accession>
<sequence length="253" mass="28898">MKLCSLFRLLHPPPALLLSKSISKQRLEHYKDTKPLQISSIFLWNDKDAGEYISSFLPTVGEDQVRDHLKNVKVHKSMGTDEIHLRVPRELEDEIAKQLPSIFEKSWQFGEVPAGWKRENITPIFKNAKKEDPGNYRPVSLTSVPGKIMKQSLLEIMLRHMGNKETISDSQHSFTKGKSCLTNLVAFYNGITSLVDKSISKQGRRQSQKVSHFYHVGELILRQKLLIEIDFFQTSGLLWIGEGMWSAPGLNAR</sequence>
<dbReference type="OrthoDB" id="9215469at2759"/>
<keyword evidence="2" id="KW-1185">Reference proteome</keyword>
<reference evidence="2" key="2">
    <citation type="submission" date="2017-12" db="EMBL/GenBank/DDBJ databases">
        <title>Genome sequence of the Bar-tailed Godwit (Limosa lapponica baueri).</title>
        <authorList>
            <person name="Lima N.C.B."/>
            <person name="Parody-Merino A.M."/>
            <person name="Battley P.F."/>
            <person name="Fidler A.E."/>
            <person name="Prosdocimi F."/>
        </authorList>
    </citation>
    <scope>NUCLEOTIDE SEQUENCE [LARGE SCALE GENOMIC DNA]</scope>
</reference>
<evidence type="ECO:0008006" key="3">
    <source>
        <dbReference type="Google" id="ProtNLM"/>
    </source>
</evidence>
<evidence type="ECO:0000313" key="1">
    <source>
        <dbReference type="EMBL" id="PKU40189.1"/>
    </source>
</evidence>
<reference evidence="2" key="1">
    <citation type="submission" date="2017-11" db="EMBL/GenBank/DDBJ databases">
        <authorList>
            <person name="Lima N.C."/>
            <person name="Parody-Merino A.M."/>
            <person name="Battley P.F."/>
            <person name="Fidler A.E."/>
            <person name="Prosdocimi F."/>
        </authorList>
    </citation>
    <scope>NUCLEOTIDE SEQUENCE [LARGE SCALE GENOMIC DNA]</scope>
</reference>
<dbReference type="GO" id="GO:0007508">
    <property type="term" value="P:larval heart development"/>
    <property type="evidence" value="ECO:0007669"/>
    <property type="project" value="TreeGrafter"/>
</dbReference>
<dbReference type="PANTHER" id="PTHR33395:SF22">
    <property type="entry name" value="REVERSE TRANSCRIPTASE DOMAIN-CONTAINING PROTEIN"/>
    <property type="match status" value="1"/>
</dbReference>
<dbReference type="EMBL" id="KZ506321">
    <property type="protein sequence ID" value="PKU40189.1"/>
    <property type="molecule type" value="Genomic_DNA"/>
</dbReference>
<protein>
    <recommendedName>
        <fullName evidence="3">Rna-directed dna polymerase from mobile element jockey-like</fullName>
    </recommendedName>
</protein>
<dbReference type="Proteomes" id="UP000233556">
    <property type="component" value="Unassembled WGS sequence"/>
</dbReference>
<name>A0A2I0U2E4_LIMLA</name>
<proteinExistence type="predicted"/>
<dbReference type="GO" id="GO:0061343">
    <property type="term" value="P:cell adhesion involved in heart morphogenesis"/>
    <property type="evidence" value="ECO:0007669"/>
    <property type="project" value="TreeGrafter"/>
</dbReference>
<dbReference type="PANTHER" id="PTHR33395">
    <property type="entry name" value="TRANSCRIPTASE, PUTATIVE-RELATED-RELATED"/>
    <property type="match status" value="1"/>
</dbReference>
<dbReference type="AlphaFoldDB" id="A0A2I0U2E4"/>
<evidence type="ECO:0000313" key="2">
    <source>
        <dbReference type="Proteomes" id="UP000233556"/>
    </source>
</evidence>
<organism evidence="1 2">
    <name type="scientific">Limosa lapponica baueri</name>
    <dbReference type="NCBI Taxonomy" id="1758121"/>
    <lineage>
        <taxon>Eukaryota</taxon>
        <taxon>Metazoa</taxon>
        <taxon>Chordata</taxon>
        <taxon>Craniata</taxon>
        <taxon>Vertebrata</taxon>
        <taxon>Euteleostomi</taxon>
        <taxon>Archelosauria</taxon>
        <taxon>Archosauria</taxon>
        <taxon>Dinosauria</taxon>
        <taxon>Saurischia</taxon>
        <taxon>Theropoda</taxon>
        <taxon>Coelurosauria</taxon>
        <taxon>Aves</taxon>
        <taxon>Neognathae</taxon>
        <taxon>Neoaves</taxon>
        <taxon>Charadriiformes</taxon>
        <taxon>Scolopacidae</taxon>
        <taxon>Limosa</taxon>
    </lineage>
</organism>
<dbReference type="GO" id="GO:0031012">
    <property type="term" value="C:extracellular matrix"/>
    <property type="evidence" value="ECO:0007669"/>
    <property type="project" value="TreeGrafter"/>
</dbReference>